<gene>
    <name evidence="2" type="ORF">ENSA5_33490</name>
</gene>
<dbReference type="AlphaFoldDB" id="A0A2S9XXE5"/>
<accession>A0A2S9XXE5</accession>
<evidence type="ECO:0000256" key="1">
    <source>
        <dbReference type="SAM" id="MobiDB-lite"/>
    </source>
</evidence>
<dbReference type="OrthoDB" id="9821086at2"/>
<reference evidence="2 3" key="1">
    <citation type="submission" date="2018-03" db="EMBL/GenBank/DDBJ databases">
        <title>Draft Genome Sequences of the Obligatory Marine Myxobacteria Enhygromyxa salina SWB005.</title>
        <authorList>
            <person name="Poehlein A."/>
            <person name="Moghaddam J.A."/>
            <person name="Harms H."/>
            <person name="Alanjari M."/>
            <person name="Koenig G.M."/>
            <person name="Daniel R."/>
            <person name="Schaeberle T.F."/>
        </authorList>
    </citation>
    <scope>NUCLEOTIDE SEQUENCE [LARGE SCALE GENOMIC DNA]</scope>
    <source>
        <strain evidence="2 3">SWB005</strain>
    </source>
</reference>
<dbReference type="EMBL" id="PVNK01000154">
    <property type="protein sequence ID" value="PRP97513.1"/>
    <property type="molecule type" value="Genomic_DNA"/>
</dbReference>
<dbReference type="Proteomes" id="UP000237968">
    <property type="component" value="Unassembled WGS sequence"/>
</dbReference>
<evidence type="ECO:0000313" key="3">
    <source>
        <dbReference type="Proteomes" id="UP000237968"/>
    </source>
</evidence>
<comment type="caution">
    <text evidence="2">The sequence shown here is derived from an EMBL/GenBank/DDBJ whole genome shotgun (WGS) entry which is preliminary data.</text>
</comment>
<proteinExistence type="predicted"/>
<name>A0A2S9XXE5_9BACT</name>
<keyword evidence="3" id="KW-1185">Reference proteome</keyword>
<organism evidence="2 3">
    <name type="scientific">Enhygromyxa salina</name>
    <dbReference type="NCBI Taxonomy" id="215803"/>
    <lineage>
        <taxon>Bacteria</taxon>
        <taxon>Pseudomonadati</taxon>
        <taxon>Myxococcota</taxon>
        <taxon>Polyangia</taxon>
        <taxon>Nannocystales</taxon>
        <taxon>Nannocystaceae</taxon>
        <taxon>Enhygromyxa</taxon>
    </lineage>
</organism>
<evidence type="ECO:0000313" key="2">
    <source>
        <dbReference type="EMBL" id="PRP97513.1"/>
    </source>
</evidence>
<feature type="compositionally biased region" description="Pro residues" evidence="1">
    <location>
        <begin position="1"/>
        <end position="10"/>
    </location>
</feature>
<feature type="region of interest" description="Disordered" evidence="1">
    <location>
        <begin position="1"/>
        <end position="27"/>
    </location>
</feature>
<sequence length="302" mass="33955">MSPPDQPPASTPVYDSPATGLVPASDRDRPINLGFEAYHPVRPIPGKVRGENLLWHSLLHAGLLDAWDDALHAIQRRLGRDRTIWGVFLDLDSGALAWELRVLARGSAPDIVDTLRETLAPWLELAPGVAATPESAVVGLRFDAQTMSRGRVDAVELHERATESRETAVFRVSAEARELVSRDLVLEPKRHIDEVLPAIKRSEVVNFAADKRLLGRVLIPELFACQRLHISKRRGRDALCFSGVNVEQLAFTYKRFEYPKPMLAFLTEHQAELEHLLYDVSVEYREREGRIVYPTTGFWGSL</sequence>
<dbReference type="RefSeq" id="WP_106392702.1">
    <property type="nucleotide sequence ID" value="NZ_PVNK01000154.1"/>
</dbReference>
<protein>
    <submittedName>
        <fullName evidence="2">Uncharacterized protein</fullName>
    </submittedName>
</protein>